<dbReference type="GO" id="GO:0015012">
    <property type="term" value="P:heparan sulfate proteoglycan biosynthetic process"/>
    <property type="evidence" value="ECO:0007669"/>
    <property type="project" value="TreeGrafter"/>
</dbReference>
<keyword evidence="13" id="KW-0325">Glycoprotein</keyword>
<evidence type="ECO:0000256" key="11">
    <source>
        <dbReference type="ARBA" id="ARBA00023136"/>
    </source>
</evidence>
<keyword evidence="5" id="KW-0812">Transmembrane</keyword>
<dbReference type="GO" id="GO:0030158">
    <property type="term" value="F:protein xylosyltransferase activity"/>
    <property type="evidence" value="ECO:0007669"/>
    <property type="project" value="InterPro"/>
</dbReference>
<keyword evidence="8" id="KW-0735">Signal-anchor</keyword>
<dbReference type="OrthoDB" id="7943907at2"/>
<keyword evidence="3" id="KW-0328">Glycosyltransferase</keyword>
<keyword evidence="16" id="KW-1185">Reference proteome</keyword>
<dbReference type="InterPro" id="IPR003406">
    <property type="entry name" value="Glyco_trans_14"/>
</dbReference>
<dbReference type="GO" id="GO:0046872">
    <property type="term" value="F:metal ion binding"/>
    <property type="evidence" value="ECO:0007669"/>
    <property type="project" value="UniProtKB-KW"/>
</dbReference>
<proteinExistence type="predicted"/>
<evidence type="ECO:0000256" key="4">
    <source>
        <dbReference type="ARBA" id="ARBA00022679"/>
    </source>
</evidence>
<dbReference type="AlphaFoldDB" id="A0A4R7CZI2"/>
<dbReference type="Pfam" id="PF02485">
    <property type="entry name" value="Branch"/>
    <property type="match status" value="1"/>
</dbReference>
<keyword evidence="11" id="KW-0472">Membrane</keyword>
<protein>
    <recommendedName>
        <fullName evidence="14">Peptide O-xylosyltransferase</fullName>
    </recommendedName>
</protein>
<evidence type="ECO:0000256" key="9">
    <source>
        <dbReference type="ARBA" id="ARBA00022989"/>
    </source>
</evidence>
<evidence type="ECO:0000256" key="7">
    <source>
        <dbReference type="ARBA" id="ARBA00022824"/>
    </source>
</evidence>
<keyword evidence="6" id="KW-0479">Metal-binding</keyword>
<evidence type="ECO:0000256" key="8">
    <source>
        <dbReference type="ARBA" id="ARBA00022968"/>
    </source>
</evidence>
<evidence type="ECO:0000256" key="12">
    <source>
        <dbReference type="ARBA" id="ARBA00023157"/>
    </source>
</evidence>
<sequence length="285" mass="33591">MKHAYLVIAHNEFEVLKKLIAALDDPRNDIYVHIDKKVTSCPVLQTQYAKLDMLKKRQDIRWGSVSQIKAEYLLFEAALANDTAYDRYHLISGTHLPLKAQDDIHAFFREQSGKEILNFLYTNSYEIDMKLARYHFFLNYFQYGKPWIKRIANLCWHVIIKLQYILSIRRRALDVHIKANNWVSLTEQAVQHIVSRKKEVLRAFRWSLCGDEYFVPYLIADKKSGFTVLDEPKLLFNEFVGSNPRILTMEDYAFIIHSDYLFARKFSQSAMDVVDKLVETIKRDV</sequence>
<dbReference type="InterPro" id="IPR043538">
    <property type="entry name" value="XYLT"/>
</dbReference>
<keyword evidence="12" id="KW-1015">Disulfide bond</keyword>
<evidence type="ECO:0000313" key="16">
    <source>
        <dbReference type="Proteomes" id="UP000294752"/>
    </source>
</evidence>
<dbReference type="PANTHER" id="PTHR46025:SF3">
    <property type="entry name" value="XYLOSYLTRANSFERASE OXT"/>
    <property type="match status" value="1"/>
</dbReference>
<reference evidence="15 16" key="1">
    <citation type="submission" date="2019-03" db="EMBL/GenBank/DDBJ databases">
        <title>Genomic Encyclopedia of Type Strains, Phase III (KMG-III): the genomes of soil and plant-associated and newly described type strains.</title>
        <authorList>
            <person name="Whitman W."/>
        </authorList>
    </citation>
    <scope>NUCLEOTIDE SEQUENCE [LARGE SCALE GENOMIC DNA]</scope>
    <source>
        <strain evidence="15 16">CGMCC 1.12801</strain>
    </source>
</reference>
<dbReference type="Proteomes" id="UP000294752">
    <property type="component" value="Unassembled WGS sequence"/>
</dbReference>
<comment type="subcellular location">
    <subcellularLocation>
        <location evidence="2">Endoplasmic reticulum membrane</location>
        <topology evidence="2">Single-pass type II membrane protein</topology>
    </subcellularLocation>
    <subcellularLocation>
        <location evidence="1">Golgi apparatus membrane</location>
        <topology evidence="1">Single-pass type II membrane protein</topology>
    </subcellularLocation>
</comment>
<evidence type="ECO:0000256" key="6">
    <source>
        <dbReference type="ARBA" id="ARBA00022723"/>
    </source>
</evidence>
<dbReference type="GO" id="GO:0016020">
    <property type="term" value="C:membrane"/>
    <property type="evidence" value="ECO:0007669"/>
    <property type="project" value="InterPro"/>
</dbReference>
<evidence type="ECO:0000256" key="13">
    <source>
        <dbReference type="ARBA" id="ARBA00023180"/>
    </source>
</evidence>
<organism evidence="15 16">
    <name type="scientific">Sphingobacterium paludis</name>
    <dbReference type="NCBI Taxonomy" id="1476465"/>
    <lineage>
        <taxon>Bacteria</taxon>
        <taxon>Pseudomonadati</taxon>
        <taxon>Bacteroidota</taxon>
        <taxon>Sphingobacteriia</taxon>
        <taxon>Sphingobacteriales</taxon>
        <taxon>Sphingobacteriaceae</taxon>
        <taxon>Sphingobacterium</taxon>
    </lineage>
</organism>
<dbReference type="PANTHER" id="PTHR46025">
    <property type="entry name" value="XYLOSYLTRANSFERASE OXT"/>
    <property type="match status" value="1"/>
</dbReference>
<evidence type="ECO:0000256" key="2">
    <source>
        <dbReference type="ARBA" id="ARBA00004648"/>
    </source>
</evidence>
<evidence type="ECO:0000256" key="10">
    <source>
        <dbReference type="ARBA" id="ARBA00023034"/>
    </source>
</evidence>
<dbReference type="EMBL" id="SNZV01000004">
    <property type="protein sequence ID" value="TDS13790.1"/>
    <property type="molecule type" value="Genomic_DNA"/>
</dbReference>
<evidence type="ECO:0000256" key="5">
    <source>
        <dbReference type="ARBA" id="ARBA00022692"/>
    </source>
</evidence>
<dbReference type="GO" id="GO:0050650">
    <property type="term" value="P:chondroitin sulfate proteoglycan biosynthetic process"/>
    <property type="evidence" value="ECO:0007669"/>
    <property type="project" value="TreeGrafter"/>
</dbReference>
<gene>
    <name evidence="15" type="ORF">B0I21_104116</name>
</gene>
<keyword evidence="7" id="KW-0256">Endoplasmic reticulum</keyword>
<evidence type="ECO:0000256" key="3">
    <source>
        <dbReference type="ARBA" id="ARBA00022676"/>
    </source>
</evidence>
<keyword evidence="4" id="KW-0808">Transferase</keyword>
<accession>A0A4R7CZI2</accession>
<keyword evidence="9" id="KW-1133">Transmembrane helix</keyword>
<evidence type="ECO:0000256" key="1">
    <source>
        <dbReference type="ARBA" id="ARBA00004323"/>
    </source>
</evidence>
<comment type="caution">
    <text evidence="15">The sequence shown here is derived from an EMBL/GenBank/DDBJ whole genome shotgun (WGS) entry which is preliminary data.</text>
</comment>
<dbReference type="RefSeq" id="WP_133640106.1">
    <property type="nucleotide sequence ID" value="NZ_SNZV01000004.1"/>
</dbReference>
<evidence type="ECO:0000256" key="14">
    <source>
        <dbReference type="ARBA" id="ARBA00042865"/>
    </source>
</evidence>
<evidence type="ECO:0000313" key="15">
    <source>
        <dbReference type="EMBL" id="TDS13790.1"/>
    </source>
</evidence>
<keyword evidence="10" id="KW-0333">Golgi apparatus</keyword>
<name>A0A4R7CZI2_9SPHI</name>